<evidence type="ECO:0000256" key="13">
    <source>
        <dbReference type="ARBA" id="ARBA00023152"/>
    </source>
</evidence>
<dbReference type="AlphaFoldDB" id="A9UR24"/>
<dbReference type="InterPro" id="IPR015793">
    <property type="entry name" value="Pyrv_Knase_brl"/>
</dbReference>
<dbReference type="GO" id="GO:0006096">
    <property type="term" value="P:glycolytic process"/>
    <property type="evidence" value="ECO:0000318"/>
    <property type="project" value="GO_Central"/>
</dbReference>
<keyword evidence="9" id="KW-0547">Nucleotide-binding</keyword>
<evidence type="ECO:0000256" key="2">
    <source>
        <dbReference type="ARBA" id="ARBA00001958"/>
    </source>
</evidence>
<accession>A9UR24</accession>
<feature type="domain" description="Pyruvate kinase C-terminal" evidence="18">
    <location>
        <begin position="396"/>
        <end position="513"/>
    </location>
</feature>
<keyword evidence="12 16" id="KW-0460">Magnesium</keyword>
<dbReference type="OMA" id="FERCDES"/>
<dbReference type="Pfam" id="PF00224">
    <property type="entry name" value="PK"/>
    <property type="match status" value="1"/>
</dbReference>
<comment type="cofactor">
    <cofactor evidence="2">
        <name>K(+)</name>
        <dbReference type="ChEBI" id="CHEBI:29103"/>
    </cofactor>
</comment>
<dbReference type="SUPFAM" id="SSF52935">
    <property type="entry name" value="PK C-terminal domain-like"/>
    <property type="match status" value="1"/>
</dbReference>
<evidence type="ECO:0000256" key="11">
    <source>
        <dbReference type="ARBA" id="ARBA00022840"/>
    </source>
</evidence>
<dbReference type="SUPFAM" id="SSF51621">
    <property type="entry name" value="Phosphoenolpyruvate/pyruvate domain"/>
    <property type="match status" value="1"/>
</dbReference>
<comment type="cofactor">
    <cofactor evidence="1">
        <name>Mg(2+)</name>
        <dbReference type="ChEBI" id="CHEBI:18420"/>
    </cofactor>
</comment>
<dbReference type="NCBIfam" id="NF004491">
    <property type="entry name" value="PRK05826.1"/>
    <property type="match status" value="1"/>
</dbReference>
<evidence type="ECO:0000256" key="10">
    <source>
        <dbReference type="ARBA" id="ARBA00022777"/>
    </source>
</evidence>
<evidence type="ECO:0000256" key="5">
    <source>
        <dbReference type="ARBA" id="ARBA00011881"/>
    </source>
</evidence>
<proteinExistence type="inferred from homology"/>
<dbReference type="InterPro" id="IPR015813">
    <property type="entry name" value="Pyrv/PenolPyrv_kinase-like_dom"/>
</dbReference>
<dbReference type="UniPathway" id="UPA00109">
    <property type="reaction ID" value="UER00188"/>
</dbReference>
<dbReference type="FunCoup" id="A9UR24">
    <property type="interactions" value="781"/>
</dbReference>
<dbReference type="PROSITE" id="PS00110">
    <property type="entry name" value="PYRUVATE_KINASE"/>
    <property type="match status" value="1"/>
</dbReference>
<dbReference type="InParanoid" id="A9UR24"/>
<dbReference type="PANTHER" id="PTHR11817">
    <property type="entry name" value="PYRUVATE KINASE"/>
    <property type="match status" value="1"/>
</dbReference>
<evidence type="ECO:0000256" key="16">
    <source>
        <dbReference type="RuleBase" id="RU000504"/>
    </source>
</evidence>
<dbReference type="NCBIfam" id="TIGR01064">
    <property type="entry name" value="pyruv_kin"/>
    <property type="match status" value="1"/>
</dbReference>
<name>A9UR24_MONBE</name>
<comment type="pathway">
    <text evidence="3 16">Carbohydrate degradation; glycolysis; pyruvate from D-glyceraldehyde 3-phosphate: step 5/5.</text>
</comment>
<dbReference type="InterPro" id="IPR011037">
    <property type="entry name" value="Pyrv_Knase-like_insert_dom_sf"/>
</dbReference>
<evidence type="ECO:0000259" key="17">
    <source>
        <dbReference type="Pfam" id="PF00224"/>
    </source>
</evidence>
<evidence type="ECO:0000313" key="20">
    <source>
        <dbReference type="Proteomes" id="UP000001357"/>
    </source>
</evidence>
<dbReference type="Proteomes" id="UP000001357">
    <property type="component" value="Unassembled WGS sequence"/>
</dbReference>
<evidence type="ECO:0000256" key="12">
    <source>
        <dbReference type="ARBA" id="ARBA00022842"/>
    </source>
</evidence>
<evidence type="ECO:0000256" key="15">
    <source>
        <dbReference type="ARBA" id="ARBA00048152"/>
    </source>
</evidence>
<dbReference type="GO" id="GO:0005737">
    <property type="term" value="C:cytoplasm"/>
    <property type="evidence" value="ECO:0000318"/>
    <property type="project" value="GO_Central"/>
</dbReference>
<evidence type="ECO:0000313" key="19">
    <source>
        <dbReference type="EMBL" id="EDQ92173.1"/>
    </source>
</evidence>
<evidence type="ECO:0000256" key="3">
    <source>
        <dbReference type="ARBA" id="ARBA00004997"/>
    </source>
</evidence>
<dbReference type="InterPro" id="IPR001697">
    <property type="entry name" value="Pyr_Knase"/>
</dbReference>
<evidence type="ECO:0000256" key="1">
    <source>
        <dbReference type="ARBA" id="ARBA00001946"/>
    </source>
</evidence>
<dbReference type="Pfam" id="PF02887">
    <property type="entry name" value="PK_C"/>
    <property type="match status" value="1"/>
</dbReference>
<protein>
    <recommendedName>
        <fullName evidence="6 16">Pyruvate kinase</fullName>
        <ecNumber evidence="6 16">2.7.1.40</ecNumber>
    </recommendedName>
</protein>
<dbReference type="FunFam" id="3.40.1380.20:FF:000001">
    <property type="entry name" value="Pyruvate kinase"/>
    <property type="match status" value="1"/>
</dbReference>
<evidence type="ECO:0000256" key="8">
    <source>
        <dbReference type="ARBA" id="ARBA00022723"/>
    </source>
</evidence>
<evidence type="ECO:0000256" key="14">
    <source>
        <dbReference type="ARBA" id="ARBA00023317"/>
    </source>
</evidence>
<comment type="catalytic activity">
    <reaction evidence="15 16">
        <text>pyruvate + ATP = phosphoenolpyruvate + ADP + H(+)</text>
        <dbReference type="Rhea" id="RHEA:18157"/>
        <dbReference type="ChEBI" id="CHEBI:15361"/>
        <dbReference type="ChEBI" id="CHEBI:15378"/>
        <dbReference type="ChEBI" id="CHEBI:30616"/>
        <dbReference type="ChEBI" id="CHEBI:58702"/>
        <dbReference type="ChEBI" id="CHEBI:456216"/>
        <dbReference type="EC" id="2.7.1.40"/>
    </reaction>
</comment>
<keyword evidence="8" id="KW-0479">Metal-binding</keyword>
<reference evidence="19 20" key="1">
    <citation type="journal article" date="2008" name="Nature">
        <title>The genome of the choanoflagellate Monosiga brevicollis and the origin of metazoans.</title>
        <authorList>
            <consortium name="JGI Sequencing"/>
            <person name="King N."/>
            <person name="Westbrook M.J."/>
            <person name="Young S.L."/>
            <person name="Kuo A."/>
            <person name="Abedin M."/>
            <person name="Chapman J."/>
            <person name="Fairclough S."/>
            <person name="Hellsten U."/>
            <person name="Isogai Y."/>
            <person name="Letunic I."/>
            <person name="Marr M."/>
            <person name="Pincus D."/>
            <person name="Putnam N."/>
            <person name="Rokas A."/>
            <person name="Wright K.J."/>
            <person name="Zuzow R."/>
            <person name="Dirks W."/>
            <person name="Good M."/>
            <person name="Goodstein D."/>
            <person name="Lemons D."/>
            <person name="Li W."/>
            <person name="Lyons J.B."/>
            <person name="Morris A."/>
            <person name="Nichols S."/>
            <person name="Richter D.J."/>
            <person name="Salamov A."/>
            <person name="Bork P."/>
            <person name="Lim W.A."/>
            <person name="Manning G."/>
            <person name="Miller W.T."/>
            <person name="McGinnis W."/>
            <person name="Shapiro H."/>
            <person name="Tjian R."/>
            <person name="Grigoriev I.V."/>
            <person name="Rokhsar D."/>
        </authorList>
    </citation>
    <scope>NUCLEOTIDE SEQUENCE [LARGE SCALE GENOMIC DNA]</scope>
    <source>
        <strain evidence="20">MX1 / ATCC 50154</strain>
    </source>
</reference>
<keyword evidence="7 16" id="KW-0808">Transferase</keyword>
<dbReference type="KEGG" id="mbr:MONBRDRAFT_14293"/>
<keyword evidence="14" id="KW-0670">Pyruvate</keyword>
<dbReference type="Gene3D" id="3.20.20.60">
    <property type="entry name" value="Phosphoenolpyruvate-binding domains"/>
    <property type="match status" value="1"/>
</dbReference>
<comment type="similarity">
    <text evidence="4 16">Belongs to the pyruvate kinase family.</text>
</comment>
<dbReference type="RefSeq" id="XP_001743459.1">
    <property type="nucleotide sequence ID" value="XM_001743407.1"/>
</dbReference>
<dbReference type="CDD" id="cd00288">
    <property type="entry name" value="Pyruvate_Kinase"/>
    <property type="match status" value="1"/>
</dbReference>
<dbReference type="InterPro" id="IPR036918">
    <property type="entry name" value="Pyrv_Knase_C_sf"/>
</dbReference>
<evidence type="ECO:0000256" key="6">
    <source>
        <dbReference type="ARBA" id="ARBA00012142"/>
    </source>
</evidence>
<gene>
    <name evidence="19" type="ORF">MONBRDRAFT_14293</name>
</gene>
<dbReference type="InterPro" id="IPR015795">
    <property type="entry name" value="Pyrv_Knase_C"/>
</dbReference>
<dbReference type="GO" id="GO:0005524">
    <property type="term" value="F:ATP binding"/>
    <property type="evidence" value="ECO:0007669"/>
    <property type="project" value="UniProtKB-KW"/>
</dbReference>
<keyword evidence="20" id="KW-1185">Reference proteome</keyword>
<dbReference type="GO" id="GO:0000287">
    <property type="term" value="F:magnesium ion binding"/>
    <property type="evidence" value="ECO:0007669"/>
    <property type="project" value="InterPro"/>
</dbReference>
<dbReference type="GO" id="GO:0006950">
    <property type="term" value="P:response to stress"/>
    <property type="evidence" value="ECO:0007669"/>
    <property type="project" value="UniProtKB-ARBA"/>
</dbReference>
<dbReference type="FunFam" id="3.20.20.60:FF:000001">
    <property type="entry name" value="Pyruvate kinase"/>
    <property type="match status" value="1"/>
</dbReference>
<dbReference type="NCBIfam" id="NF004978">
    <property type="entry name" value="PRK06354.1"/>
    <property type="match status" value="1"/>
</dbReference>
<dbReference type="Gene3D" id="3.40.1380.20">
    <property type="entry name" value="Pyruvate kinase, C-terminal domain"/>
    <property type="match status" value="1"/>
</dbReference>
<evidence type="ECO:0000256" key="9">
    <source>
        <dbReference type="ARBA" id="ARBA00022741"/>
    </source>
</evidence>
<dbReference type="PRINTS" id="PR01050">
    <property type="entry name" value="PYRUVTKNASE"/>
</dbReference>
<dbReference type="InterPro" id="IPR018209">
    <property type="entry name" value="Pyrv_Knase_AS"/>
</dbReference>
<dbReference type="Gene3D" id="2.40.33.10">
    <property type="entry name" value="PK beta-barrel domain-like"/>
    <property type="match status" value="1"/>
</dbReference>
<dbReference type="EMBL" id="CH991544">
    <property type="protein sequence ID" value="EDQ92173.1"/>
    <property type="molecule type" value="Genomic_DNA"/>
</dbReference>
<dbReference type="GO" id="GO:0030955">
    <property type="term" value="F:potassium ion binding"/>
    <property type="evidence" value="ECO:0007669"/>
    <property type="project" value="InterPro"/>
</dbReference>
<keyword evidence="10 16" id="KW-0418">Kinase</keyword>
<dbReference type="GO" id="GO:0004743">
    <property type="term" value="F:pyruvate kinase activity"/>
    <property type="evidence" value="ECO:0000318"/>
    <property type="project" value="GO_Central"/>
</dbReference>
<dbReference type="SUPFAM" id="SSF50800">
    <property type="entry name" value="PK beta-barrel domain-like"/>
    <property type="match status" value="1"/>
</dbReference>
<feature type="domain" description="Pyruvate kinase barrel" evidence="17">
    <location>
        <begin position="32"/>
        <end position="361"/>
    </location>
</feature>
<organism evidence="19 20">
    <name type="scientific">Monosiga brevicollis</name>
    <name type="common">Choanoflagellate</name>
    <dbReference type="NCBI Taxonomy" id="81824"/>
    <lineage>
        <taxon>Eukaryota</taxon>
        <taxon>Choanoflagellata</taxon>
        <taxon>Craspedida</taxon>
        <taxon>Salpingoecidae</taxon>
        <taxon>Monosiga</taxon>
    </lineage>
</organism>
<dbReference type="GO" id="GO:0016301">
    <property type="term" value="F:kinase activity"/>
    <property type="evidence" value="ECO:0007669"/>
    <property type="project" value="UniProtKB-KW"/>
</dbReference>
<evidence type="ECO:0000256" key="4">
    <source>
        <dbReference type="ARBA" id="ARBA00008663"/>
    </source>
</evidence>
<sequence>MARPSQQEAQAAMTGLQMRSSLNIYSDPAHARKTGIICTIGPASRSVELLTSLMKAGMNIVRLNFSHGTHEYHAGTIANAREAANAHNRPIAIALDTKGPEIRTGLLEGFNENPRLELELGQGSQITVTTDDAFAEKCTADVLYVDYKNITKVMKPGNLIYVDDGLISLQVDSISSDSMKCTVVNSGKLGSKKGVNLPNVKVDLPAISEKDKSDLTFGVEQGVDMIFASFIRKASDVQAIREHLGEAGKNIKIICKIENHEGVQNFDEILSVVDGVMVARGDLGIEIPAEKVFLAQKMMIAKCNLAGKPVICATQMLESMIKAPRPTRAEGSDVANAVLDGADCVMLSGETAKGDYPVEAVKMMASIAVEAEAAVNLRDLREEMRMLTPKPTKTTETCATAAVDASISSQAAAIICLTISGRTARLISKWKPICPVVAVTRQHSVARQMHLHFGVSPMCYDTSKKDTWAGDVDKRFSWAMENGKALKLFKSGDVVVGVHGWQTGPGHTNTIRMLVVP</sequence>
<dbReference type="GeneID" id="5888553"/>
<comment type="subunit">
    <text evidence="5">Homotetramer.</text>
</comment>
<dbReference type="InterPro" id="IPR015806">
    <property type="entry name" value="Pyrv_Knase_insert_dom_sf"/>
</dbReference>
<keyword evidence="13 16" id="KW-0324">Glycolysis</keyword>
<dbReference type="STRING" id="81824.A9UR24"/>
<dbReference type="FunFam" id="2.40.33.10:FF:000001">
    <property type="entry name" value="Pyruvate kinase"/>
    <property type="match status" value="1"/>
</dbReference>
<evidence type="ECO:0000259" key="18">
    <source>
        <dbReference type="Pfam" id="PF02887"/>
    </source>
</evidence>
<dbReference type="EC" id="2.7.1.40" evidence="6 16"/>
<keyword evidence="11" id="KW-0067">ATP-binding</keyword>
<dbReference type="eggNOG" id="KOG2323">
    <property type="taxonomic scope" value="Eukaryota"/>
</dbReference>
<evidence type="ECO:0000256" key="7">
    <source>
        <dbReference type="ARBA" id="ARBA00022679"/>
    </source>
</evidence>
<dbReference type="InterPro" id="IPR040442">
    <property type="entry name" value="Pyrv_kinase-like_dom_sf"/>
</dbReference>